<protein>
    <recommendedName>
        <fullName evidence="4">MFS transporter</fullName>
    </recommendedName>
</protein>
<dbReference type="Proteomes" id="UP001550044">
    <property type="component" value="Unassembled WGS sequence"/>
</dbReference>
<keyword evidence="1" id="KW-1133">Transmembrane helix</keyword>
<evidence type="ECO:0000313" key="3">
    <source>
        <dbReference type="Proteomes" id="UP001550044"/>
    </source>
</evidence>
<keyword evidence="1" id="KW-0472">Membrane</keyword>
<evidence type="ECO:0000256" key="1">
    <source>
        <dbReference type="SAM" id="Phobius"/>
    </source>
</evidence>
<feature type="transmembrane region" description="Helical" evidence="1">
    <location>
        <begin position="12"/>
        <end position="32"/>
    </location>
</feature>
<gene>
    <name evidence="2" type="ORF">ABZV61_35010</name>
</gene>
<dbReference type="EMBL" id="JBEXIP010000045">
    <property type="protein sequence ID" value="MET8437877.1"/>
    <property type="molecule type" value="Genomic_DNA"/>
</dbReference>
<dbReference type="RefSeq" id="WP_356712414.1">
    <property type="nucleotide sequence ID" value="NZ_JBEXIP010000045.1"/>
</dbReference>
<keyword evidence="3" id="KW-1185">Reference proteome</keyword>
<name>A0ABV2UJ49_9ACTN</name>
<sequence>MASVWGALTDALGLSVSLLAGGGLLLAGTVSVRRWPLHDTGAIDPTGSTP</sequence>
<organism evidence="2 3">
    <name type="scientific">Streptomyces sp. 900116325</name>
    <dbReference type="NCBI Taxonomy" id="3154295"/>
    <lineage>
        <taxon>Bacteria</taxon>
        <taxon>Bacillati</taxon>
        <taxon>Actinomycetota</taxon>
        <taxon>Actinomycetes</taxon>
        <taxon>Kitasatosporales</taxon>
        <taxon>Streptomycetaceae</taxon>
        <taxon>Streptomyces</taxon>
    </lineage>
</organism>
<proteinExistence type="predicted"/>
<evidence type="ECO:0000313" key="2">
    <source>
        <dbReference type="EMBL" id="MET8437877.1"/>
    </source>
</evidence>
<keyword evidence="1" id="KW-0812">Transmembrane</keyword>
<reference evidence="2 3" key="1">
    <citation type="submission" date="2024-06" db="EMBL/GenBank/DDBJ databases">
        <title>The Natural Products Discovery Center: Release of the First 8490 Sequenced Strains for Exploring Actinobacteria Biosynthetic Diversity.</title>
        <authorList>
            <person name="Kalkreuter E."/>
            <person name="Kautsar S.A."/>
            <person name="Yang D."/>
            <person name="Bader C.D."/>
            <person name="Teijaro C.N."/>
            <person name="Fluegel L."/>
            <person name="Davis C.M."/>
            <person name="Simpson J.R."/>
            <person name="Lauterbach L."/>
            <person name="Steele A.D."/>
            <person name="Gui C."/>
            <person name="Meng S."/>
            <person name="Li G."/>
            <person name="Viehrig K."/>
            <person name="Ye F."/>
            <person name="Su P."/>
            <person name="Kiefer A.F."/>
            <person name="Nichols A."/>
            <person name="Cepeda A.J."/>
            <person name="Yan W."/>
            <person name="Fan B."/>
            <person name="Jiang Y."/>
            <person name="Adhikari A."/>
            <person name="Zheng C.-J."/>
            <person name="Schuster L."/>
            <person name="Cowan T.M."/>
            <person name="Smanski M.J."/>
            <person name="Chevrette M.G."/>
            <person name="De Carvalho L.P.S."/>
            <person name="Shen B."/>
        </authorList>
    </citation>
    <scope>NUCLEOTIDE SEQUENCE [LARGE SCALE GENOMIC DNA]</scope>
    <source>
        <strain evidence="2 3">NPDC005137</strain>
    </source>
</reference>
<accession>A0ABV2UJ49</accession>
<comment type="caution">
    <text evidence="2">The sequence shown here is derived from an EMBL/GenBank/DDBJ whole genome shotgun (WGS) entry which is preliminary data.</text>
</comment>
<evidence type="ECO:0008006" key="4">
    <source>
        <dbReference type="Google" id="ProtNLM"/>
    </source>
</evidence>